<dbReference type="EMBL" id="GBHO01014063">
    <property type="protein sequence ID" value="JAG29541.1"/>
    <property type="molecule type" value="Transcribed_RNA"/>
</dbReference>
<protein>
    <recommendedName>
        <fullName evidence="3">N-acyl-aliphatic-L-amino acid amidohydrolase</fullName>
        <ecNumber evidence="3">3.5.1.14</ecNumber>
    </recommendedName>
    <alternativeName>
        <fullName evidence="8">N-acyl-L-amino-acid amidohydrolase</fullName>
    </alternativeName>
</protein>
<sequence>MPEHPSVAVLKEYLRIPSMHPNIDYDPCVEFIKRQAEILDLPVAIYGLPKKPVVIVTWKGKNPFLPAILLNSHMDVVPVVMEKWNSDPFEAKTIDGKIYARGAQDMKSIGIQYLEAVKILRKQGFQPTRTVILSFLPEEEVGGVEGMREFAETEEFKKLNVGFSLDEGVPSNSDHFIIYNNERAKWGLRIFCRGPPGHGSLLHPNTAAEKMSFVLSEIYKRRAEEQRKIQGHPEPMTVMGEVTTFNLTLVEGGVQNNVVPDCLVMEFDIRLAVKEDPDKLLKWLEEICRKAGEGTTLEFMRKSPQIPPTPLDATNPFWEPYKKTLEKMGHKYVISAFCGGTDSRFLRQQGILALGLTPMKNTPVLLHDNNEYIPEDQFLKGIDLYVELVKALTEVP</sequence>
<dbReference type="InterPro" id="IPR001261">
    <property type="entry name" value="ArgE/DapE_CS"/>
</dbReference>
<dbReference type="InterPro" id="IPR002933">
    <property type="entry name" value="Peptidase_M20"/>
</dbReference>
<keyword evidence="5 10" id="KW-0479">Metal-binding</keyword>
<feature type="binding site" evidence="10">
    <location>
        <position position="105"/>
    </location>
    <ligand>
        <name>Zn(2+)</name>
        <dbReference type="ChEBI" id="CHEBI:29105"/>
        <label>1</label>
    </ligand>
</feature>
<evidence type="ECO:0000256" key="4">
    <source>
        <dbReference type="ARBA" id="ARBA00022490"/>
    </source>
</evidence>
<comment type="similarity">
    <text evidence="2">Belongs to the peptidase M20A family.</text>
</comment>
<evidence type="ECO:0000256" key="7">
    <source>
        <dbReference type="ARBA" id="ARBA00022833"/>
    </source>
</evidence>
<dbReference type="InterPro" id="IPR010159">
    <property type="entry name" value="N-acyl_aa_amidohydrolase"/>
</dbReference>
<dbReference type="PROSITE" id="PS00758">
    <property type="entry name" value="ARGE_DAPE_CPG2_1"/>
    <property type="match status" value="1"/>
</dbReference>
<dbReference type="GO" id="GO:0005737">
    <property type="term" value="C:cytoplasm"/>
    <property type="evidence" value="ECO:0007669"/>
    <property type="project" value="UniProtKB-SubCell"/>
</dbReference>
<dbReference type="InterPro" id="IPR036264">
    <property type="entry name" value="Bact_exopeptidase_dim_dom"/>
</dbReference>
<evidence type="ECO:0000313" key="15">
    <source>
        <dbReference type="EMBL" id="JAG58802.1"/>
    </source>
</evidence>
<proteinExistence type="inferred from homology"/>
<dbReference type="FunFam" id="3.40.630.10:FF:000019">
    <property type="entry name" value="Aminoacylase 1"/>
    <property type="match status" value="1"/>
</dbReference>
<feature type="binding site" evidence="10">
    <location>
        <position position="105"/>
    </location>
    <ligand>
        <name>Zn(2+)</name>
        <dbReference type="ChEBI" id="CHEBI:29105"/>
        <label>2</label>
    </ligand>
</feature>
<accession>A0A0A9YJ24</accession>
<dbReference type="Gene3D" id="3.30.70.360">
    <property type="match status" value="1"/>
</dbReference>
<evidence type="ECO:0000313" key="12">
    <source>
        <dbReference type="EMBL" id="JAG29540.1"/>
    </source>
</evidence>
<comment type="subcellular location">
    <subcellularLocation>
        <location evidence="1">Cytoplasm</location>
    </subcellularLocation>
</comment>
<evidence type="ECO:0000256" key="8">
    <source>
        <dbReference type="ARBA" id="ARBA00029656"/>
    </source>
</evidence>
<dbReference type="EMBL" id="GBHO01014064">
    <property type="protein sequence ID" value="JAG29540.1"/>
    <property type="molecule type" value="Transcribed_RNA"/>
</dbReference>
<name>A0A0A9YJ24_LYGHE</name>
<dbReference type="PANTHER" id="PTHR45892">
    <property type="entry name" value="AMINOACYLASE-1"/>
    <property type="match status" value="1"/>
</dbReference>
<feature type="binding site" evidence="10">
    <location>
        <position position="367"/>
    </location>
    <ligand>
        <name>Zn(2+)</name>
        <dbReference type="ChEBI" id="CHEBI:29105"/>
        <label>2</label>
    </ligand>
</feature>
<keyword evidence="4" id="KW-0963">Cytoplasm</keyword>
<reference evidence="12" key="1">
    <citation type="journal article" date="2014" name="PLoS ONE">
        <title>Transcriptome-Based Identification of ABC Transporters in the Western Tarnished Plant Bug Lygus hesperus.</title>
        <authorList>
            <person name="Hull J.J."/>
            <person name="Chaney K."/>
            <person name="Geib S.M."/>
            <person name="Fabrick J.A."/>
            <person name="Brent C.S."/>
            <person name="Walsh D."/>
            <person name="Lavine L.C."/>
        </authorList>
    </citation>
    <scope>NUCLEOTIDE SEQUENCE</scope>
</reference>
<dbReference type="Gene3D" id="1.10.150.900">
    <property type="match status" value="1"/>
</dbReference>
<gene>
    <name evidence="12" type="primary">Acy1_1</name>
    <name evidence="13" type="synonym">Acy1_0</name>
    <name evidence="14" type="synonym">Acy1_2</name>
    <name evidence="12" type="ORF">CM83_54775</name>
    <name evidence="13" type="ORF">CM83_54777</name>
    <name evidence="14" type="ORF">CM83_54779</name>
</gene>
<organism evidence="12">
    <name type="scientific">Lygus hesperus</name>
    <name type="common">Western plant bug</name>
    <dbReference type="NCBI Taxonomy" id="30085"/>
    <lineage>
        <taxon>Eukaryota</taxon>
        <taxon>Metazoa</taxon>
        <taxon>Ecdysozoa</taxon>
        <taxon>Arthropoda</taxon>
        <taxon>Hexapoda</taxon>
        <taxon>Insecta</taxon>
        <taxon>Pterygota</taxon>
        <taxon>Neoptera</taxon>
        <taxon>Paraneoptera</taxon>
        <taxon>Hemiptera</taxon>
        <taxon>Heteroptera</taxon>
        <taxon>Panheteroptera</taxon>
        <taxon>Cimicomorpha</taxon>
        <taxon>Miridae</taxon>
        <taxon>Mirini</taxon>
        <taxon>Lygus</taxon>
    </lineage>
</organism>
<dbReference type="GO" id="GO:0046872">
    <property type="term" value="F:metal ion binding"/>
    <property type="evidence" value="ECO:0007669"/>
    <property type="project" value="UniProtKB-KW"/>
</dbReference>
<dbReference type="PIRSF" id="PIRSF036696">
    <property type="entry name" value="ACY-1"/>
    <property type="match status" value="1"/>
</dbReference>
<dbReference type="Pfam" id="PF07687">
    <property type="entry name" value="M20_dimer"/>
    <property type="match status" value="1"/>
</dbReference>
<evidence type="ECO:0000256" key="6">
    <source>
        <dbReference type="ARBA" id="ARBA00022801"/>
    </source>
</evidence>
<dbReference type="GO" id="GO:0006520">
    <property type="term" value="P:amino acid metabolic process"/>
    <property type="evidence" value="ECO:0007669"/>
    <property type="project" value="InterPro"/>
</dbReference>
<dbReference type="InterPro" id="IPR052083">
    <property type="entry name" value="Aminoacylase-1_M20A"/>
</dbReference>
<feature type="active site" description="Proton acceptor" evidence="9">
    <location>
        <position position="139"/>
    </location>
</feature>
<dbReference type="PANTHER" id="PTHR45892:SF1">
    <property type="entry name" value="AMINOACYLASE-1"/>
    <property type="match status" value="1"/>
</dbReference>
<reference evidence="15" key="3">
    <citation type="submission" date="2014-09" db="EMBL/GenBank/DDBJ databases">
        <authorList>
            <person name="Magalhaes I.L.F."/>
            <person name="Oliveira U."/>
            <person name="Santos F.R."/>
            <person name="Vidigal T.H.D.A."/>
            <person name="Brescovit A.D."/>
            <person name="Santos A.J."/>
        </authorList>
    </citation>
    <scope>NUCLEOTIDE SEQUENCE</scope>
</reference>
<dbReference type="EMBL" id="GBRD01007019">
    <property type="protein sequence ID" value="JAG58802.1"/>
    <property type="molecule type" value="Transcribed_RNA"/>
</dbReference>
<evidence type="ECO:0000313" key="13">
    <source>
        <dbReference type="EMBL" id="JAG29541.1"/>
    </source>
</evidence>
<feature type="binding site" evidence="10">
    <location>
        <position position="140"/>
    </location>
    <ligand>
        <name>Zn(2+)</name>
        <dbReference type="ChEBI" id="CHEBI:29105"/>
        <label>2</label>
    </ligand>
</feature>
<dbReference type="InterPro" id="IPR011650">
    <property type="entry name" value="Peptidase_M20_dimer"/>
</dbReference>
<dbReference type="SUPFAM" id="SSF53187">
    <property type="entry name" value="Zn-dependent exopeptidases"/>
    <property type="match status" value="1"/>
</dbReference>
<dbReference type="EMBL" id="GBHO01014062">
    <property type="protein sequence ID" value="JAG29542.1"/>
    <property type="molecule type" value="Transcribed_RNA"/>
</dbReference>
<evidence type="ECO:0000313" key="14">
    <source>
        <dbReference type="EMBL" id="JAG29542.1"/>
    </source>
</evidence>
<dbReference type="GO" id="GO:0004046">
    <property type="term" value="F:aminoacylase activity"/>
    <property type="evidence" value="ECO:0007669"/>
    <property type="project" value="UniProtKB-EC"/>
</dbReference>
<evidence type="ECO:0000256" key="2">
    <source>
        <dbReference type="ARBA" id="ARBA00006247"/>
    </source>
</evidence>
<feature type="active site" evidence="9">
    <location>
        <position position="75"/>
    </location>
</feature>
<comment type="cofactor">
    <cofactor evidence="10">
        <name>Zn(2+)</name>
        <dbReference type="ChEBI" id="CHEBI:29105"/>
    </cofactor>
    <text evidence="10">Binds 2 Zn(2+) ions per subunit.</text>
</comment>
<feature type="binding site" evidence="10">
    <location>
        <position position="73"/>
    </location>
    <ligand>
        <name>Zn(2+)</name>
        <dbReference type="ChEBI" id="CHEBI:29105"/>
        <label>1</label>
    </ligand>
</feature>
<evidence type="ECO:0000256" key="5">
    <source>
        <dbReference type="ARBA" id="ARBA00022723"/>
    </source>
</evidence>
<evidence type="ECO:0000256" key="1">
    <source>
        <dbReference type="ARBA" id="ARBA00004496"/>
    </source>
</evidence>
<dbReference type="AlphaFoldDB" id="A0A0A9YJ24"/>
<dbReference type="Gene3D" id="3.40.630.10">
    <property type="entry name" value="Zn peptidases"/>
    <property type="match status" value="1"/>
</dbReference>
<dbReference type="EC" id="3.5.1.14" evidence="3"/>
<evidence type="ECO:0000256" key="3">
    <source>
        <dbReference type="ARBA" id="ARBA00011913"/>
    </source>
</evidence>
<keyword evidence="6" id="KW-0378">Hydrolase</keyword>
<dbReference type="Pfam" id="PF01546">
    <property type="entry name" value="Peptidase_M20"/>
    <property type="match status" value="1"/>
</dbReference>
<keyword evidence="7 10" id="KW-0862">Zinc</keyword>
<feature type="domain" description="Peptidase M20 dimerisation" evidence="11">
    <location>
        <begin position="184"/>
        <end position="293"/>
    </location>
</feature>
<reference evidence="12" key="2">
    <citation type="submission" date="2014-07" db="EMBL/GenBank/DDBJ databases">
        <authorList>
            <person name="Hull J."/>
        </authorList>
    </citation>
    <scope>NUCLEOTIDE SEQUENCE</scope>
</reference>
<dbReference type="SUPFAM" id="SSF55031">
    <property type="entry name" value="Bacterial exopeptidase dimerisation domain"/>
    <property type="match status" value="1"/>
</dbReference>
<evidence type="ECO:0000256" key="10">
    <source>
        <dbReference type="PIRSR" id="PIRSR036696-2"/>
    </source>
</evidence>
<evidence type="ECO:0000259" key="11">
    <source>
        <dbReference type="Pfam" id="PF07687"/>
    </source>
</evidence>
<dbReference type="NCBIfam" id="TIGR01880">
    <property type="entry name" value="Ac-peptdase-euk"/>
    <property type="match status" value="1"/>
</dbReference>
<feature type="binding site" evidence="10">
    <location>
        <position position="167"/>
    </location>
    <ligand>
        <name>Zn(2+)</name>
        <dbReference type="ChEBI" id="CHEBI:29105"/>
        <label>1</label>
    </ligand>
</feature>
<evidence type="ECO:0000256" key="9">
    <source>
        <dbReference type="PIRSR" id="PIRSR036696-1"/>
    </source>
</evidence>